<dbReference type="Gene3D" id="1.20.1050.60">
    <property type="entry name" value="alpha-1,2-mannosidase"/>
    <property type="match status" value="1"/>
</dbReference>
<dbReference type="GO" id="GO:0005975">
    <property type="term" value="P:carbohydrate metabolic process"/>
    <property type="evidence" value="ECO:0007669"/>
    <property type="project" value="InterPro"/>
</dbReference>
<evidence type="ECO:0008006" key="5">
    <source>
        <dbReference type="Google" id="ProtNLM"/>
    </source>
</evidence>
<dbReference type="PANTHER" id="PTHR12143:SF43">
    <property type="entry name" value="PUTATIVE-RELATED"/>
    <property type="match status" value="1"/>
</dbReference>
<dbReference type="GO" id="GO:0000224">
    <property type="term" value="F:peptide-N4-(N-acetyl-beta-glucosaminyl)asparagine amidase activity"/>
    <property type="evidence" value="ECO:0007669"/>
    <property type="project" value="TreeGrafter"/>
</dbReference>
<dbReference type="AlphaFoldDB" id="A0AB37IJX9"/>
<dbReference type="GO" id="GO:0006516">
    <property type="term" value="P:glycoprotein catabolic process"/>
    <property type="evidence" value="ECO:0007669"/>
    <property type="project" value="TreeGrafter"/>
</dbReference>
<proteinExistence type="predicted"/>
<organism evidence="3 4">
    <name type="scientific">Enterococcus hirae</name>
    <dbReference type="NCBI Taxonomy" id="1354"/>
    <lineage>
        <taxon>Bacteria</taxon>
        <taxon>Bacillati</taxon>
        <taxon>Bacillota</taxon>
        <taxon>Bacilli</taxon>
        <taxon>Lactobacillales</taxon>
        <taxon>Enterococcaceae</taxon>
        <taxon>Enterococcus</taxon>
    </lineage>
</organism>
<dbReference type="InterPro" id="IPR014718">
    <property type="entry name" value="GH-type_carb-bd"/>
</dbReference>
<accession>A0AB37IJX9</accession>
<dbReference type="Pfam" id="PF07971">
    <property type="entry name" value="Glyco_hydro_92"/>
    <property type="match status" value="1"/>
</dbReference>
<dbReference type="NCBIfam" id="TIGR01180">
    <property type="entry name" value="aman2_put"/>
    <property type="match status" value="1"/>
</dbReference>
<dbReference type="InterPro" id="IPR041371">
    <property type="entry name" value="GH92_N"/>
</dbReference>
<reference evidence="3 4" key="1">
    <citation type="submission" date="2015-06" db="EMBL/GenBank/DDBJ databases">
        <title>The Genome Sequence of Enterococcus hirae 88EA1.</title>
        <authorList>
            <consortium name="The Broad Institute Genomics Platform"/>
            <consortium name="The Broad Institute Genome Sequencing Center for Infectious Disease"/>
            <person name="Earl A.M."/>
            <person name="Van Tyne D."/>
            <person name="Lebreton F."/>
            <person name="Saavedra J.T."/>
            <person name="Gilmore M.S."/>
            <person name="Manson McGuire A."/>
            <person name="Clock S."/>
            <person name="Crupain M."/>
            <person name="Rangan U."/>
            <person name="Young S."/>
            <person name="Abouelleil A."/>
            <person name="Cao P."/>
            <person name="Chapman S.B."/>
            <person name="Griggs A."/>
            <person name="Priest M."/>
            <person name="Shea T."/>
            <person name="Wortman J."/>
            <person name="Nusbaum C."/>
            <person name="Birren B."/>
        </authorList>
    </citation>
    <scope>NUCLEOTIDE SEQUENCE [LARGE SCALE GENOMIC DNA]</scope>
    <source>
        <strain evidence="3 4">88EA1</strain>
    </source>
</reference>
<feature type="domain" description="Glycosyl hydrolase family 92" evidence="1">
    <location>
        <begin position="225"/>
        <end position="697"/>
    </location>
</feature>
<sequence>MNIQHIDTRHGTANQANFSNGNCQPYTGVPFGMNYFAPQTTDQKGSWWFHPDDHTFQGYRLTHQPSPWMGDFSYFVFTPINGLLPENTLFHAQSSYRPEESTFCPTHLTINQLRDGIRSTLIPSMYGGILTIDYHKNESGLLLSFPGKHQLVLKDPYTIEGQVTHFSGAEDPDFTFYFVLHFEQPIQSKELSQLAADDAGSVPIYFGDVKKQVIRFGTSFISSEQASFNLEQELHQTPDDYLLNSSQQWQNYFDRIKVEHHDPQQLRTFYHNLYRVFLFPQTFYEIDSTGQKIHYDTTSRSIKPGVLYTNNGFWDTYKTVYPLYSLIAVEKYEEMLEGFLNSYREAGFLPKWLSPDERGLMPGTLIDAVIADASVKGIRKDLMAEFLEAMKKGATIQSEKQNYGRQGTTDYLKYGYVPNTYHESINHTLDYAYSDFCISQVATDLNEAATAKHYQKQSFNYQNVFDPETGFMRSKDPEGRFRTPFSSTRWGQDYAEGSAWQSSFAVYHDFAGLINAHGGPDQFEEKLIELCNQAPTFEVGGYGFEIHEMSEMAAIEFGQVAISNQPSFHYPYLFSYIGKPEMAQPLIKQLLTQTFDDTPTGYPGDEDNGSMAGWYIFNSLGFYPVTPGTGEYVIGMPLVDKAVLTLSNGEHLTIETSPNHPQQQFIHEITRNETSYRKLFFTHEDLLTGGTIAYQLGIVPPNKTRSKSDLPYSLSEANV</sequence>
<evidence type="ECO:0000313" key="3">
    <source>
        <dbReference type="EMBL" id="RBT66192.1"/>
    </source>
</evidence>
<evidence type="ECO:0000259" key="2">
    <source>
        <dbReference type="Pfam" id="PF17678"/>
    </source>
</evidence>
<comment type="caution">
    <text evidence="3">The sequence shown here is derived from an EMBL/GenBank/DDBJ whole genome shotgun (WGS) entry which is preliminary data.</text>
</comment>
<dbReference type="InterPro" id="IPR050883">
    <property type="entry name" value="PNGase"/>
</dbReference>
<dbReference type="InterPro" id="IPR012939">
    <property type="entry name" value="Glyco_hydro_92"/>
</dbReference>
<evidence type="ECO:0000259" key="1">
    <source>
        <dbReference type="Pfam" id="PF07971"/>
    </source>
</evidence>
<dbReference type="GO" id="GO:0030246">
    <property type="term" value="F:carbohydrate binding"/>
    <property type="evidence" value="ECO:0007669"/>
    <property type="project" value="InterPro"/>
</dbReference>
<dbReference type="PANTHER" id="PTHR12143">
    <property type="entry name" value="PEPTIDE N-GLYCANASE PNGASE -RELATED"/>
    <property type="match status" value="1"/>
</dbReference>
<dbReference type="InterPro" id="IPR008928">
    <property type="entry name" value="6-hairpin_glycosidase_sf"/>
</dbReference>
<dbReference type="SUPFAM" id="SSF48208">
    <property type="entry name" value="Six-hairpin glycosidases"/>
    <property type="match status" value="1"/>
</dbReference>
<dbReference type="InterPro" id="IPR005887">
    <property type="entry name" value="GH92_a_mannosidase_put"/>
</dbReference>
<dbReference type="Gene3D" id="1.20.1610.10">
    <property type="entry name" value="alpha-1,2-mannosidases domains"/>
    <property type="match status" value="1"/>
</dbReference>
<gene>
    <name evidence="3" type="ORF">EB03_02804</name>
</gene>
<dbReference type="Gene3D" id="2.70.98.10">
    <property type="match status" value="1"/>
</dbReference>
<name>A0AB37IJX9_ENTHR</name>
<dbReference type="GO" id="GO:0005829">
    <property type="term" value="C:cytosol"/>
    <property type="evidence" value="ECO:0007669"/>
    <property type="project" value="TreeGrafter"/>
</dbReference>
<evidence type="ECO:0000313" key="4">
    <source>
        <dbReference type="Proteomes" id="UP000253498"/>
    </source>
</evidence>
<dbReference type="EMBL" id="LESJ01000010">
    <property type="protein sequence ID" value="RBT66192.1"/>
    <property type="molecule type" value="Genomic_DNA"/>
</dbReference>
<dbReference type="Proteomes" id="UP000253498">
    <property type="component" value="Unassembled WGS sequence"/>
</dbReference>
<protein>
    <recommendedName>
        <fullName evidence="5">Alpha-1,2-mannosidase</fullName>
    </recommendedName>
</protein>
<feature type="domain" description="Glycosyl hydrolase family 92 N-terminal" evidence="2">
    <location>
        <begin position="6"/>
        <end position="192"/>
    </location>
</feature>
<dbReference type="Pfam" id="PF17678">
    <property type="entry name" value="Glyco_hydro_92N"/>
    <property type="match status" value="1"/>
</dbReference>
<dbReference type="Gene3D" id="3.30.2080.10">
    <property type="entry name" value="GH92 mannosidase domain"/>
    <property type="match status" value="1"/>
</dbReference>